<reference evidence="2 3" key="1">
    <citation type="submission" date="2015-01" db="EMBL/GenBank/DDBJ databases">
        <title>The Genome Sequence of Exophiala sideris CBS121828.</title>
        <authorList>
            <consortium name="The Broad Institute Genomics Platform"/>
            <person name="Cuomo C."/>
            <person name="de Hoog S."/>
            <person name="Gorbushina A."/>
            <person name="Stielow B."/>
            <person name="Teixiera M."/>
            <person name="Abouelleil A."/>
            <person name="Chapman S.B."/>
            <person name="Priest M."/>
            <person name="Young S.K."/>
            <person name="Wortman J."/>
            <person name="Nusbaum C."/>
            <person name="Birren B."/>
        </authorList>
    </citation>
    <scope>NUCLEOTIDE SEQUENCE [LARGE SCALE GENOMIC DNA]</scope>
    <source>
        <strain evidence="2 3">CBS 121828</strain>
    </source>
</reference>
<dbReference type="Gene3D" id="3.20.20.370">
    <property type="entry name" value="Glycoside hydrolase/deacetylase"/>
    <property type="match status" value="1"/>
</dbReference>
<dbReference type="GO" id="GO:0005975">
    <property type="term" value="P:carbohydrate metabolic process"/>
    <property type="evidence" value="ECO:0007669"/>
    <property type="project" value="InterPro"/>
</dbReference>
<organism evidence="2 3">
    <name type="scientific">Exophiala sideris</name>
    <dbReference type="NCBI Taxonomy" id="1016849"/>
    <lineage>
        <taxon>Eukaryota</taxon>
        <taxon>Fungi</taxon>
        <taxon>Dikarya</taxon>
        <taxon>Ascomycota</taxon>
        <taxon>Pezizomycotina</taxon>
        <taxon>Eurotiomycetes</taxon>
        <taxon>Chaetothyriomycetidae</taxon>
        <taxon>Chaetothyriales</taxon>
        <taxon>Herpotrichiellaceae</taxon>
        <taxon>Exophiala</taxon>
    </lineage>
</organism>
<dbReference type="HOGENOM" id="CLU_029940_0_0_1"/>
<dbReference type="Pfam" id="PF01522">
    <property type="entry name" value="Polysacc_deac_1"/>
    <property type="match status" value="1"/>
</dbReference>
<name>A0A0D1VXF5_9EURO</name>
<proteinExistence type="predicted"/>
<evidence type="ECO:0000313" key="2">
    <source>
        <dbReference type="EMBL" id="KIV80980.1"/>
    </source>
</evidence>
<feature type="domain" description="NodB homology" evidence="1">
    <location>
        <begin position="92"/>
        <end position="323"/>
    </location>
</feature>
<dbReference type="GO" id="GO:0016810">
    <property type="term" value="F:hydrolase activity, acting on carbon-nitrogen (but not peptide) bonds"/>
    <property type="evidence" value="ECO:0007669"/>
    <property type="project" value="InterPro"/>
</dbReference>
<sequence>MALQTVDHVAISLDAPNADPLHGTKYDFERDLIGYGRYSIDPKWPNNAKIAVSFVINYEEGAERSLLNGDSQTENVLWEQPHVAARIGSRDPKIESDYDYGSRVGAWRLLNMFEKHNIRTTIYAVGQAFEKNPPLAKASVEGGHEIASHGYRWIPYHNMSPEEEKLYIHRQMQSLKASTGGYPVGWFVGRCSSHTQALIHEVHEELGTPLLYEADCFSDDLPYWTDVPAEKHLPNPKGMLMLPYTYDNNDLKYQIAPGTWGSSGAFLEYLKSSFDVLYAEGLEGRPKMMTIGLHCRISGKPGRFAAVQSFVKYIEQQPDVWITTRKDIAMHWRTTFPYTRIKEQEEVPKEEHPSATLQTAENTMYARI</sequence>
<evidence type="ECO:0000259" key="1">
    <source>
        <dbReference type="PROSITE" id="PS51677"/>
    </source>
</evidence>
<dbReference type="AlphaFoldDB" id="A0A0D1VXF5"/>
<dbReference type="STRING" id="1016849.A0A0D1VXF5"/>
<dbReference type="EMBL" id="KN846953">
    <property type="protein sequence ID" value="KIV80980.1"/>
    <property type="molecule type" value="Genomic_DNA"/>
</dbReference>
<dbReference type="SUPFAM" id="SSF88713">
    <property type="entry name" value="Glycoside hydrolase/deacetylase"/>
    <property type="match status" value="1"/>
</dbReference>
<gene>
    <name evidence="2" type="ORF">PV11_08435</name>
</gene>
<dbReference type="PANTHER" id="PTHR43123">
    <property type="entry name" value="POLYSACCHARIDE DEACETYLASE-RELATED"/>
    <property type="match status" value="1"/>
</dbReference>
<dbReference type="Proteomes" id="UP000053599">
    <property type="component" value="Unassembled WGS sequence"/>
</dbReference>
<dbReference type="PROSITE" id="PS51677">
    <property type="entry name" value="NODB"/>
    <property type="match status" value="1"/>
</dbReference>
<dbReference type="OrthoDB" id="9970124at2759"/>
<evidence type="ECO:0000313" key="3">
    <source>
        <dbReference type="Proteomes" id="UP000053599"/>
    </source>
</evidence>
<dbReference type="InterPro" id="IPR002509">
    <property type="entry name" value="NODB_dom"/>
</dbReference>
<dbReference type="InterPro" id="IPR011330">
    <property type="entry name" value="Glyco_hydro/deAcase_b/a-brl"/>
</dbReference>
<protein>
    <recommendedName>
        <fullName evidence="1">NodB homology domain-containing protein</fullName>
    </recommendedName>
</protein>
<dbReference type="PANTHER" id="PTHR43123:SF1">
    <property type="entry name" value="POLYSACCHARIDE DEACETYLASE-RELATED"/>
    <property type="match status" value="1"/>
</dbReference>
<accession>A0A0D1VXF5</accession>